<evidence type="ECO:0000256" key="1">
    <source>
        <dbReference type="ARBA" id="ARBA00004651"/>
    </source>
</evidence>
<gene>
    <name evidence="8" type="ORF">FPOG_01139</name>
</gene>
<dbReference type="Pfam" id="PF04239">
    <property type="entry name" value="DUF421"/>
    <property type="match status" value="1"/>
</dbReference>
<evidence type="ECO:0000313" key="8">
    <source>
        <dbReference type="EMBL" id="EKA92862.1"/>
    </source>
</evidence>
<comment type="caution">
    <text evidence="8">The sequence shown here is derived from an EMBL/GenBank/DDBJ whole genome shotgun (WGS) entry which is preliminary data.</text>
</comment>
<comment type="subcellular location">
    <subcellularLocation>
        <location evidence="1">Cell membrane</location>
        <topology evidence="1">Multi-pass membrane protein</topology>
    </subcellularLocation>
</comment>
<dbReference type="EMBL" id="ACIF01000306">
    <property type="protein sequence ID" value="EKA92862.1"/>
    <property type="molecule type" value="Genomic_DNA"/>
</dbReference>
<evidence type="ECO:0000256" key="3">
    <source>
        <dbReference type="ARBA" id="ARBA00022475"/>
    </source>
</evidence>
<evidence type="ECO:0000256" key="6">
    <source>
        <dbReference type="ARBA" id="ARBA00023136"/>
    </source>
</evidence>
<evidence type="ECO:0000313" key="9">
    <source>
        <dbReference type="Proteomes" id="UP000005809"/>
    </source>
</evidence>
<feature type="domain" description="YetF C-terminal" evidence="7">
    <location>
        <begin position="1"/>
        <end position="70"/>
    </location>
</feature>
<dbReference type="PANTHER" id="PTHR34582">
    <property type="entry name" value="UPF0702 TRANSMEMBRANE PROTEIN YCAP"/>
    <property type="match status" value="1"/>
</dbReference>
<dbReference type="Gene3D" id="3.30.240.20">
    <property type="entry name" value="bsu07140 like domains"/>
    <property type="match status" value="1"/>
</dbReference>
<name>K1GTW2_9FUSO</name>
<evidence type="ECO:0000259" key="7">
    <source>
        <dbReference type="Pfam" id="PF04239"/>
    </source>
</evidence>
<dbReference type="RefSeq" id="WP_005968729.1">
    <property type="nucleotide sequence ID" value="NZ_JH815408.1"/>
</dbReference>
<evidence type="ECO:0000256" key="2">
    <source>
        <dbReference type="ARBA" id="ARBA00006448"/>
    </source>
</evidence>
<keyword evidence="6" id="KW-0472">Membrane</keyword>
<dbReference type="InterPro" id="IPR023090">
    <property type="entry name" value="UPF0702_alpha/beta_dom_sf"/>
</dbReference>
<evidence type="ECO:0000256" key="5">
    <source>
        <dbReference type="ARBA" id="ARBA00022989"/>
    </source>
</evidence>
<dbReference type="Proteomes" id="UP000005809">
    <property type="component" value="Unassembled WGS sequence"/>
</dbReference>
<dbReference type="InterPro" id="IPR007353">
    <property type="entry name" value="DUF421"/>
</dbReference>
<keyword evidence="5" id="KW-1133">Transmembrane helix</keyword>
<dbReference type="PATRIC" id="fig|620833.3.peg.1839"/>
<sequence>KKVKRAVLEQNGQLIVVLQDEENPKYPIITDGTVQTNILEAIDKDTEWLETVLKEMGHDNISDIFLAEYDNGKITVVTY</sequence>
<dbReference type="GO" id="GO:0005886">
    <property type="term" value="C:plasma membrane"/>
    <property type="evidence" value="ECO:0007669"/>
    <property type="project" value="UniProtKB-SubCell"/>
</dbReference>
<dbReference type="HOGENOM" id="CLU_077149_4_2_0"/>
<feature type="non-terminal residue" evidence="8">
    <location>
        <position position="1"/>
    </location>
</feature>
<comment type="similarity">
    <text evidence="2">Belongs to the UPF0702 family.</text>
</comment>
<protein>
    <recommendedName>
        <fullName evidence="7">YetF C-terminal domain-containing protein</fullName>
    </recommendedName>
</protein>
<dbReference type="AlphaFoldDB" id="K1GTW2"/>
<keyword evidence="4" id="KW-0812">Transmembrane</keyword>
<evidence type="ECO:0000256" key="4">
    <source>
        <dbReference type="ARBA" id="ARBA00022692"/>
    </source>
</evidence>
<reference evidence="8 9" key="1">
    <citation type="submission" date="2012-05" db="EMBL/GenBank/DDBJ databases">
        <title>The Genome Sequence of Fusobacterium periodontium Oral Taxon 201 Strain D10.</title>
        <authorList>
            <consortium name="The Broad Institute Genome Sequencing Platform"/>
            <consortium name="The Broad Institute Genome Sequencing Center for Infectious Disease"/>
            <person name="Earl A."/>
            <person name="Ward D."/>
            <person name="Feldgarden M."/>
            <person name="Gevers D."/>
            <person name="Strauss J."/>
            <person name="Sibley C."/>
            <person name="White A."/>
            <person name="Ambrose C.E."/>
            <person name="Allen-Vercoe E."/>
            <person name="Walker B."/>
            <person name="Young S.K."/>
            <person name="Zeng Q."/>
            <person name="Gargeya S."/>
            <person name="Fitzgerald M."/>
            <person name="Haas B."/>
            <person name="Abouelleil A."/>
            <person name="Alvarado L."/>
            <person name="Arachchi H.M."/>
            <person name="Berlin A.M."/>
            <person name="Chapman S.B."/>
            <person name="Goldberg J."/>
            <person name="Griggs A."/>
            <person name="Gujja S."/>
            <person name="Hansen M."/>
            <person name="Howarth C."/>
            <person name="Imamovic A."/>
            <person name="Larimer J."/>
            <person name="McCowan C."/>
            <person name="Montmayeur A."/>
            <person name="Murphy C."/>
            <person name="Neiman D."/>
            <person name="Pearson M."/>
            <person name="Priest M."/>
            <person name="Roberts A."/>
            <person name="Saif S."/>
            <person name="Shea T."/>
            <person name="Sisk P."/>
            <person name="Sykes S."/>
            <person name="Wortman J."/>
            <person name="Nusbaum C."/>
            <person name="Birren B."/>
        </authorList>
    </citation>
    <scope>NUCLEOTIDE SEQUENCE [LARGE SCALE GENOMIC DNA]</scope>
    <source>
        <strain evidence="8 9">D10</strain>
    </source>
</reference>
<proteinExistence type="inferred from homology"/>
<organism evidence="8 9">
    <name type="scientific">Fusobacterium periodonticum D10</name>
    <dbReference type="NCBI Taxonomy" id="620833"/>
    <lineage>
        <taxon>Bacteria</taxon>
        <taxon>Fusobacteriati</taxon>
        <taxon>Fusobacteriota</taxon>
        <taxon>Fusobacteriia</taxon>
        <taxon>Fusobacteriales</taxon>
        <taxon>Fusobacteriaceae</taxon>
        <taxon>Fusobacterium</taxon>
    </lineage>
</organism>
<dbReference type="PANTHER" id="PTHR34582:SF6">
    <property type="entry name" value="UPF0702 TRANSMEMBRANE PROTEIN YCAP"/>
    <property type="match status" value="1"/>
</dbReference>
<keyword evidence="3" id="KW-1003">Cell membrane</keyword>
<accession>K1GTW2</accession>